<proteinExistence type="inferred from homology"/>
<dbReference type="InParanoid" id="A0A7F5R4J3"/>
<dbReference type="InterPro" id="IPR029033">
    <property type="entry name" value="His_PPase_superfam"/>
</dbReference>
<keyword evidence="5" id="KW-0378">Hydrolase</keyword>
<dbReference type="InterPro" id="IPR050645">
    <property type="entry name" value="Histidine_acid_phosphatase"/>
</dbReference>
<dbReference type="PANTHER" id="PTHR11567:SF211">
    <property type="entry name" value="PROSTATIC ACID PHOSPHATASE"/>
    <property type="match status" value="1"/>
</dbReference>
<dbReference type="CDD" id="cd07061">
    <property type="entry name" value="HP_HAP_like"/>
    <property type="match status" value="2"/>
</dbReference>
<keyword evidence="9" id="KW-1185">Reference proteome</keyword>
<keyword evidence="6" id="KW-1015">Disulfide bond</keyword>
<dbReference type="AlphaFoldDB" id="A0A7F5R4J3"/>
<name>A0A7F5R4J3_AGRPL</name>
<comment type="similarity">
    <text evidence="2">Belongs to the histidine acid phosphatase family.</text>
</comment>
<keyword evidence="4 8" id="KW-0732">Signal</keyword>
<sequence length="845" mass="97910">MSFNAVPLCAFLCVLGFATAFIFPPFPKKEAEDRFNPDDVVLLHVVFRHGDRTRDKETYRKDPYINETFYPYGYGQLVNAGKLREYNIGKSIQKKYSKFLGDLYTPSVLDARSTDFNRTKMSLLLVLAGLFPPKGKQQWLPGLDWQPIPYNYMGAPEDFLLGDPLTNCPAFSNELNSYMASPKGMELFSEDERLYEYLSTHTGENMVNPLGPYGLFFSLATEEEWGLELPSWTKKVWPEDITKAGSKLFPLYTGTKSLTKYSAGPLLKKIIEDTNAKIEGKLNPQDRKIFLYSGHERNVGVMLSALGIFERLHIPPYGSYILFEVSRVKESYGMRIYYEDYRKSEPQVMKIPGCSELCDLKKFESLFYDVLPKKGDSCNHYFKYFRSVVYNFLSTYVLFKEINSRFAITSISNAVTLRFTQTPTVMFCLANGIYHESDHCWVKGEIYRKLSEASTSQTYYCSWILQIGMEKLILLLFVFTCGGGHPIGNEETELKLVFIIFRHSERVPETNEQYPNDEYPISYFHPLTYGDITKEGKQRMFALGQKLRKRYENFVQYTSQNVATFSTDWDRTKISALLLLAGMFPPSPSEVWNPEMPWQPIPYTIRDSEHDHLLQRPDPYCPRYVKILNKVMKSRQVKNIYRKYDSVFKYISENSGRVVNNFHDALRIYQNLHSKSLMNLTVPEWAKSVYPEPLATIGSFQCMFENYNKILVRLNGGHILQKIIDLSKKKIENRLQPKGRKLYLFSGHENNIVNILATLKLYKQHIPPYSSAVILELHKGKYSEQYSFKVLYENSTYTPDIHEMVIPECEVLCPLNTFLKLTRPFVPLNYTAECESSVNLDDYPL</sequence>
<dbReference type="EC" id="3.1.3.2" evidence="3"/>
<evidence type="ECO:0000256" key="1">
    <source>
        <dbReference type="ARBA" id="ARBA00000032"/>
    </source>
</evidence>
<evidence type="ECO:0000313" key="10">
    <source>
        <dbReference type="RefSeq" id="XP_025830364.1"/>
    </source>
</evidence>
<evidence type="ECO:0000256" key="5">
    <source>
        <dbReference type="ARBA" id="ARBA00022801"/>
    </source>
</evidence>
<evidence type="ECO:0000256" key="8">
    <source>
        <dbReference type="SAM" id="SignalP"/>
    </source>
</evidence>
<reference evidence="10" key="1">
    <citation type="submission" date="2025-08" db="UniProtKB">
        <authorList>
            <consortium name="RefSeq"/>
        </authorList>
    </citation>
    <scope>IDENTIFICATION</scope>
    <source>
        <tissue evidence="10">Entire body</tissue>
    </source>
</reference>
<dbReference type="Gene3D" id="3.40.50.1240">
    <property type="entry name" value="Phosphoglycerate mutase-like"/>
    <property type="match status" value="2"/>
</dbReference>
<dbReference type="PANTHER" id="PTHR11567">
    <property type="entry name" value="ACID PHOSPHATASE-RELATED"/>
    <property type="match status" value="1"/>
</dbReference>
<dbReference type="GeneID" id="108737876"/>
<evidence type="ECO:0000313" key="9">
    <source>
        <dbReference type="Proteomes" id="UP000192223"/>
    </source>
</evidence>
<dbReference type="KEGG" id="apln:108737876"/>
<evidence type="ECO:0000256" key="4">
    <source>
        <dbReference type="ARBA" id="ARBA00022729"/>
    </source>
</evidence>
<comment type="catalytic activity">
    <reaction evidence="1">
        <text>a phosphate monoester + H2O = an alcohol + phosphate</text>
        <dbReference type="Rhea" id="RHEA:15017"/>
        <dbReference type="ChEBI" id="CHEBI:15377"/>
        <dbReference type="ChEBI" id="CHEBI:30879"/>
        <dbReference type="ChEBI" id="CHEBI:43474"/>
        <dbReference type="ChEBI" id="CHEBI:67140"/>
        <dbReference type="EC" id="3.1.3.2"/>
    </reaction>
</comment>
<evidence type="ECO:0000256" key="3">
    <source>
        <dbReference type="ARBA" id="ARBA00012646"/>
    </source>
</evidence>
<organism evidence="9 10">
    <name type="scientific">Agrilus planipennis</name>
    <name type="common">Emerald ash borer</name>
    <name type="synonym">Agrilus marcopoli</name>
    <dbReference type="NCBI Taxonomy" id="224129"/>
    <lineage>
        <taxon>Eukaryota</taxon>
        <taxon>Metazoa</taxon>
        <taxon>Ecdysozoa</taxon>
        <taxon>Arthropoda</taxon>
        <taxon>Hexapoda</taxon>
        <taxon>Insecta</taxon>
        <taxon>Pterygota</taxon>
        <taxon>Neoptera</taxon>
        <taxon>Endopterygota</taxon>
        <taxon>Coleoptera</taxon>
        <taxon>Polyphaga</taxon>
        <taxon>Elateriformia</taxon>
        <taxon>Buprestoidea</taxon>
        <taxon>Buprestidae</taxon>
        <taxon>Agrilinae</taxon>
        <taxon>Agrilus</taxon>
    </lineage>
</organism>
<evidence type="ECO:0000256" key="6">
    <source>
        <dbReference type="ARBA" id="ARBA00023157"/>
    </source>
</evidence>
<protein>
    <recommendedName>
        <fullName evidence="3">acid phosphatase</fullName>
        <ecNumber evidence="3">3.1.3.2</ecNumber>
    </recommendedName>
</protein>
<dbReference type="RefSeq" id="XP_025830364.1">
    <property type="nucleotide sequence ID" value="XM_025974579.1"/>
</dbReference>
<dbReference type="Proteomes" id="UP000192223">
    <property type="component" value="Unplaced"/>
</dbReference>
<evidence type="ECO:0000256" key="2">
    <source>
        <dbReference type="ARBA" id="ARBA00005375"/>
    </source>
</evidence>
<feature type="chain" id="PRO_5028980948" description="acid phosphatase" evidence="8">
    <location>
        <begin position="21"/>
        <end position="845"/>
    </location>
</feature>
<feature type="signal peptide" evidence="8">
    <location>
        <begin position="1"/>
        <end position="20"/>
    </location>
</feature>
<evidence type="ECO:0000256" key="7">
    <source>
        <dbReference type="ARBA" id="ARBA00023180"/>
    </source>
</evidence>
<dbReference type="InterPro" id="IPR000560">
    <property type="entry name" value="His_Pase_clade-2"/>
</dbReference>
<accession>A0A7F5R4J3</accession>
<dbReference type="SUPFAM" id="SSF53254">
    <property type="entry name" value="Phosphoglycerate mutase-like"/>
    <property type="match status" value="2"/>
</dbReference>
<dbReference type="OrthoDB" id="10257284at2759"/>
<gene>
    <name evidence="10" type="primary">LOC108737876</name>
</gene>
<keyword evidence="7" id="KW-0325">Glycoprotein</keyword>
<dbReference type="GO" id="GO:0003993">
    <property type="term" value="F:acid phosphatase activity"/>
    <property type="evidence" value="ECO:0007669"/>
    <property type="project" value="UniProtKB-EC"/>
</dbReference>
<dbReference type="Pfam" id="PF00328">
    <property type="entry name" value="His_Phos_2"/>
    <property type="match status" value="2"/>
</dbReference>